<evidence type="ECO:0000256" key="1">
    <source>
        <dbReference type="SAM" id="SignalP"/>
    </source>
</evidence>
<dbReference type="Proteomes" id="UP000800094">
    <property type="component" value="Unassembled WGS sequence"/>
</dbReference>
<feature type="chain" id="PRO_5025367212" evidence="1">
    <location>
        <begin position="23"/>
        <end position="255"/>
    </location>
</feature>
<keyword evidence="4" id="KW-1185">Reference proteome</keyword>
<dbReference type="GO" id="GO:0004622">
    <property type="term" value="F:phosphatidylcholine lysophospholipase activity"/>
    <property type="evidence" value="ECO:0007669"/>
    <property type="project" value="TreeGrafter"/>
</dbReference>
<gene>
    <name evidence="3" type="ORF">BU26DRAFT_604750</name>
</gene>
<dbReference type="InterPro" id="IPR051532">
    <property type="entry name" value="Ester_Hydrolysis_Enzymes"/>
</dbReference>
<dbReference type="PANTHER" id="PTHR30383:SF2">
    <property type="entry name" value="CELLULOSE-BINDING PROTEIN"/>
    <property type="match status" value="1"/>
</dbReference>
<dbReference type="Pfam" id="PF13472">
    <property type="entry name" value="Lipase_GDSL_2"/>
    <property type="match status" value="1"/>
</dbReference>
<dbReference type="InterPro" id="IPR036514">
    <property type="entry name" value="SGNH_hydro_sf"/>
</dbReference>
<organism evidence="3 4">
    <name type="scientific">Trematosphaeria pertusa</name>
    <dbReference type="NCBI Taxonomy" id="390896"/>
    <lineage>
        <taxon>Eukaryota</taxon>
        <taxon>Fungi</taxon>
        <taxon>Dikarya</taxon>
        <taxon>Ascomycota</taxon>
        <taxon>Pezizomycotina</taxon>
        <taxon>Dothideomycetes</taxon>
        <taxon>Pleosporomycetidae</taxon>
        <taxon>Pleosporales</taxon>
        <taxon>Massarineae</taxon>
        <taxon>Trematosphaeriaceae</taxon>
        <taxon>Trematosphaeria</taxon>
    </lineage>
</organism>
<evidence type="ECO:0000313" key="3">
    <source>
        <dbReference type="EMBL" id="KAF2248770.1"/>
    </source>
</evidence>
<dbReference type="Gene3D" id="3.40.50.1110">
    <property type="entry name" value="SGNH hydrolase"/>
    <property type="match status" value="1"/>
</dbReference>
<sequence length="255" mass="27417">MVKLGLIATALGFLGLAANTAALPHFQTRQDQYADASAMTVKIMPFGASIVQTTCWRAMLWKQLQDGGITNFDFVGSQNGPTTCNIPGADLDNEGHSGAKATEYASNGKLVGWLQNTKPGMILVHVGTNDAVARTNTSEIIKAYDTLLGQMRASNPNMVIVMSKLIPIDPALFGADVSQGIVNLNAAIDPWVKKNQSQKSPIVVVDMYTGFDYKTMTKEGEHPNAKGDAFMANRFFSAVKDALVVSTVSMLLENE</sequence>
<dbReference type="SUPFAM" id="SSF52266">
    <property type="entry name" value="SGNH hydrolase"/>
    <property type="match status" value="1"/>
</dbReference>
<evidence type="ECO:0000259" key="2">
    <source>
        <dbReference type="Pfam" id="PF13472"/>
    </source>
</evidence>
<dbReference type="OrthoDB" id="2119228at2759"/>
<keyword evidence="1" id="KW-0732">Signal</keyword>
<dbReference type="CDD" id="cd01833">
    <property type="entry name" value="XynB_like"/>
    <property type="match status" value="1"/>
</dbReference>
<reference evidence="3" key="1">
    <citation type="journal article" date="2020" name="Stud. Mycol.">
        <title>101 Dothideomycetes genomes: a test case for predicting lifestyles and emergence of pathogens.</title>
        <authorList>
            <person name="Haridas S."/>
            <person name="Albert R."/>
            <person name="Binder M."/>
            <person name="Bloem J."/>
            <person name="Labutti K."/>
            <person name="Salamov A."/>
            <person name="Andreopoulos B."/>
            <person name="Baker S."/>
            <person name="Barry K."/>
            <person name="Bills G."/>
            <person name="Bluhm B."/>
            <person name="Cannon C."/>
            <person name="Castanera R."/>
            <person name="Culley D."/>
            <person name="Daum C."/>
            <person name="Ezra D."/>
            <person name="Gonzalez J."/>
            <person name="Henrissat B."/>
            <person name="Kuo A."/>
            <person name="Liang C."/>
            <person name="Lipzen A."/>
            <person name="Lutzoni F."/>
            <person name="Magnuson J."/>
            <person name="Mondo S."/>
            <person name="Nolan M."/>
            <person name="Ohm R."/>
            <person name="Pangilinan J."/>
            <person name="Park H.-J."/>
            <person name="Ramirez L."/>
            <person name="Alfaro M."/>
            <person name="Sun H."/>
            <person name="Tritt A."/>
            <person name="Yoshinaga Y."/>
            <person name="Zwiers L.-H."/>
            <person name="Turgeon B."/>
            <person name="Goodwin S."/>
            <person name="Spatafora J."/>
            <person name="Crous P."/>
            <person name="Grigoriev I."/>
        </authorList>
    </citation>
    <scope>NUCLEOTIDE SEQUENCE</scope>
    <source>
        <strain evidence="3">CBS 122368</strain>
    </source>
</reference>
<dbReference type="EMBL" id="ML987195">
    <property type="protein sequence ID" value="KAF2248770.1"/>
    <property type="molecule type" value="Genomic_DNA"/>
</dbReference>
<proteinExistence type="predicted"/>
<evidence type="ECO:0000313" key="4">
    <source>
        <dbReference type="Proteomes" id="UP000800094"/>
    </source>
</evidence>
<accession>A0A6A6IGU2</accession>
<dbReference type="GeneID" id="54588874"/>
<feature type="signal peptide" evidence="1">
    <location>
        <begin position="1"/>
        <end position="22"/>
    </location>
</feature>
<dbReference type="AlphaFoldDB" id="A0A6A6IGU2"/>
<dbReference type="RefSeq" id="XP_033683774.1">
    <property type="nucleotide sequence ID" value="XM_033835544.1"/>
</dbReference>
<name>A0A6A6IGU2_9PLEO</name>
<dbReference type="PANTHER" id="PTHR30383">
    <property type="entry name" value="THIOESTERASE 1/PROTEASE 1/LYSOPHOSPHOLIPASE L1"/>
    <property type="match status" value="1"/>
</dbReference>
<feature type="domain" description="SGNH hydrolase-type esterase" evidence="2">
    <location>
        <begin position="88"/>
        <end position="228"/>
    </location>
</feature>
<dbReference type="InterPro" id="IPR013830">
    <property type="entry name" value="SGNH_hydro"/>
</dbReference>
<protein>
    <submittedName>
        <fullName evidence="3">Carbohydrate esterase family 3 protein</fullName>
    </submittedName>
</protein>